<dbReference type="SUPFAM" id="SSF55008">
    <property type="entry name" value="HMA, heavy metal-associated domain"/>
    <property type="match status" value="1"/>
</dbReference>
<dbReference type="RefSeq" id="WP_092536760.1">
    <property type="nucleotide sequence ID" value="NZ_FOWW01000015.1"/>
</dbReference>
<dbReference type="GO" id="GO:0005524">
    <property type="term" value="F:ATP binding"/>
    <property type="evidence" value="ECO:0007669"/>
    <property type="project" value="UniProtKB-UniRule"/>
</dbReference>
<keyword evidence="11" id="KW-0186">Copper</keyword>
<evidence type="ECO:0000256" key="1">
    <source>
        <dbReference type="ARBA" id="ARBA00004651"/>
    </source>
</evidence>
<evidence type="ECO:0000256" key="15">
    <source>
        <dbReference type="RuleBase" id="RU362081"/>
    </source>
</evidence>
<sequence length="809" mass="84480">MSIATEERPQLWASEPSTTPGHERIRARIAGLHCSLCTGTIEKALGRMDGVDTVAVSLTHEQALVDYDPQRVTPEKILGTLRDVGYDLYDPRKLRPFEEEERDLVREGARLLAAIAASLTAIGLIATVTGIWSVLVPASVVALMVPLSFALLRPAGNLKALVGAVAIVTPGVAALVLRATGVLTEPLIGWLAGALAIGVVVGVAPHILRMAYQSARRGILNQHVLLEVGAFAGIAGGVIGLTGLLPGYPTAAFFAVSVLVANYHIFSEWLSLLVKTRSSQSVKKLLDLQPDLARLDTDGGEVDVPVEDVAIGQRVRVRPGERIPLDGRIRSGQSAIDLSLVTGEPVPAERGPGDEVVGGSINGTGSLLIEVTASHTGGFLAQVVRNVEDARALKPGILHLVDRVLRVYTPTVLTISALALLGWLAGSWVLAGEPDVRRAVFAALSVLVMGYPCAVGIAAPLAIVRGTGAAADRGIVMRTGEAFQTFRLVRRIVLDKTGTLTQGRPTVRAVEALDGDIDGLVALAAGAESPSEHPLARAVVTAARERGLTVPEAEEFASVTGSGVRATVQGRDVLVGQPAFLIDNDLDLTAVTGRVDQLQAAGHTVIVVAAAGTVQGLIALGDEVRADAAEAVARMRAVGMDPALVTGDNERGARRVADQLGITNVRAGVRPEGKAEIVRELQADGIRVAMVGDGINDAPALMQAGVGIAAGGGTDIAVESADIVLLRDEVTAVLDAREISVRSYRRTRTNVGLAFIFNGIGVPLATTGLVYPVWAMIAMAASVTTIFLNSIGTRPSLLVQAIGSVGRFR</sequence>
<evidence type="ECO:0000313" key="19">
    <source>
        <dbReference type="Proteomes" id="UP000198727"/>
    </source>
</evidence>
<feature type="transmembrane region" description="Helical" evidence="15">
    <location>
        <begin position="160"/>
        <end position="181"/>
    </location>
</feature>
<feature type="region of interest" description="Disordered" evidence="16">
    <location>
        <begin position="1"/>
        <end position="20"/>
    </location>
</feature>
<evidence type="ECO:0000256" key="3">
    <source>
        <dbReference type="ARBA" id="ARBA00022475"/>
    </source>
</evidence>
<dbReference type="FunFam" id="2.70.150.10:FF:000020">
    <property type="entry name" value="Copper-exporting P-type ATPase A"/>
    <property type="match status" value="1"/>
</dbReference>
<feature type="transmembrane region" description="Helical" evidence="15">
    <location>
        <begin position="187"/>
        <end position="212"/>
    </location>
</feature>
<evidence type="ECO:0000256" key="13">
    <source>
        <dbReference type="ARBA" id="ARBA00037427"/>
    </source>
</evidence>
<evidence type="ECO:0000256" key="11">
    <source>
        <dbReference type="ARBA" id="ARBA00023008"/>
    </source>
</evidence>
<dbReference type="EMBL" id="FOWW01000015">
    <property type="protein sequence ID" value="SFQ72648.1"/>
    <property type="molecule type" value="Genomic_DNA"/>
</dbReference>
<dbReference type="SUPFAM" id="SSF56784">
    <property type="entry name" value="HAD-like"/>
    <property type="match status" value="1"/>
</dbReference>
<dbReference type="GO" id="GO:0055070">
    <property type="term" value="P:copper ion homeostasis"/>
    <property type="evidence" value="ECO:0007669"/>
    <property type="project" value="TreeGrafter"/>
</dbReference>
<dbReference type="GO" id="GO:0043682">
    <property type="term" value="F:P-type divalent copper transporter activity"/>
    <property type="evidence" value="ECO:0007669"/>
    <property type="project" value="TreeGrafter"/>
</dbReference>
<reference evidence="19" key="1">
    <citation type="submission" date="2016-10" db="EMBL/GenBank/DDBJ databases">
        <authorList>
            <person name="Varghese N."/>
            <person name="Submissions S."/>
        </authorList>
    </citation>
    <scope>NUCLEOTIDE SEQUENCE [LARGE SCALE GENOMIC DNA]</scope>
    <source>
        <strain evidence="19">CGMCC 4.5579</strain>
    </source>
</reference>
<dbReference type="PANTHER" id="PTHR43520:SF8">
    <property type="entry name" value="P-TYPE CU(+) TRANSPORTER"/>
    <property type="match status" value="1"/>
</dbReference>
<dbReference type="InterPro" id="IPR006121">
    <property type="entry name" value="HMA_dom"/>
</dbReference>
<keyword evidence="10 15" id="KW-1133">Transmembrane helix</keyword>
<keyword evidence="4 15" id="KW-0812">Transmembrane</keyword>
<dbReference type="Gene3D" id="3.30.70.100">
    <property type="match status" value="1"/>
</dbReference>
<evidence type="ECO:0000256" key="14">
    <source>
        <dbReference type="ARBA" id="ARBA00069640"/>
    </source>
</evidence>
<dbReference type="CDD" id="cd00371">
    <property type="entry name" value="HMA"/>
    <property type="match status" value="1"/>
</dbReference>
<keyword evidence="9" id="KW-1278">Translocase</keyword>
<dbReference type="Pfam" id="PF00122">
    <property type="entry name" value="E1-E2_ATPase"/>
    <property type="match status" value="1"/>
</dbReference>
<feature type="transmembrane region" description="Helical" evidence="15">
    <location>
        <begin position="407"/>
        <end position="429"/>
    </location>
</feature>
<feature type="transmembrane region" description="Helical" evidence="15">
    <location>
        <begin position="111"/>
        <end position="128"/>
    </location>
</feature>
<dbReference type="NCBIfam" id="TIGR01525">
    <property type="entry name" value="ATPase-IB_hvy"/>
    <property type="match status" value="1"/>
</dbReference>
<dbReference type="InterPro" id="IPR036412">
    <property type="entry name" value="HAD-like_sf"/>
</dbReference>
<evidence type="ECO:0000256" key="16">
    <source>
        <dbReference type="SAM" id="MobiDB-lite"/>
    </source>
</evidence>
<dbReference type="SFLD" id="SFLDG00002">
    <property type="entry name" value="C1.7:_P-type_atpase_like"/>
    <property type="match status" value="1"/>
</dbReference>
<dbReference type="InterPro" id="IPR059000">
    <property type="entry name" value="ATPase_P-type_domA"/>
</dbReference>
<dbReference type="GO" id="GO:0005507">
    <property type="term" value="F:copper ion binding"/>
    <property type="evidence" value="ECO:0007669"/>
    <property type="project" value="TreeGrafter"/>
</dbReference>
<dbReference type="PROSITE" id="PS00154">
    <property type="entry name" value="ATPASE_E1_E2"/>
    <property type="match status" value="1"/>
</dbReference>
<evidence type="ECO:0000256" key="7">
    <source>
        <dbReference type="ARBA" id="ARBA00022796"/>
    </source>
</evidence>
<dbReference type="InterPro" id="IPR008250">
    <property type="entry name" value="ATPase_P-typ_transduc_dom_A_sf"/>
</dbReference>
<evidence type="ECO:0000256" key="4">
    <source>
        <dbReference type="ARBA" id="ARBA00022692"/>
    </source>
</evidence>
<keyword evidence="7" id="KW-0406">Ion transport</keyword>
<dbReference type="SFLD" id="SFLDF00027">
    <property type="entry name" value="p-type_atpase"/>
    <property type="match status" value="1"/>
</dbReference>
<accession>A0A1I6AVB5</accession>
<evidence type="ECO:0000256" key="5">
    <source>
        <dbReference type="ARBA" id="ARBA00022723"/>
    </source>
</evidence>
<feature type="domain" description="HMA" evidence="17">
    <location>
        <begin position="23"/>
        <end position="89"/>
    </location>
</feature>
<dbReference type="Gene3D" id="3.40.50.1000">
    <property type="entry name" value="HAD superfamily/HAD-like"/>
    <property type="match status" value="1"/>
</dbReference>
<dbReference type="PRINTS" id="PR00119">
    <property type="entry name" value="CATATPASE"/>
</dbReference>
<dbReference type="InterPro" id="IPR036163">
    <property type="entry name" value="HMA_dom_sf"/>
</dbReference>
<feature type="transmembrane region" description="Helical" evidence="15">
    <location>
        <begin position="224"/>
        <end position="245"/>
    </location>
</feature>
<dbReference type="OrthoDB" id="7059309at2"/>
<dbReference type="PROSITE" id="PS50846">
    <property type="entry name" value="HMA_2"/>
    <property type="match status" value="1"/>
</dbReference>
<dbReference type="InterPro" id="IPR027256">
    <property type="entry name" value="P-typ_ATPase_IB"/>
</dbReference>
<comment type="similarity">
    <text evidence="2 15">Belongs to the cation transport ATPase (P-type) (TC 3.A.3) family. Type IB subfamily.</text>
</comment>
<dbReference type="Proteomes" id="UP000198727">
    <property type="component" value="Unassembled WGS sequence"/>
</dbReference>
<dbReference type="FunFam" id="3.30.70.100:FF:000001">
    <property type="entry name" value="ATPase copper transporting beta"/>
    <property type="match status" value="1"/>
</dbReference>
<evidence type="ECO:0000256" key="9">
    <source>
        <dbReference type="ARBA" id="ARBA00022967"/>
    </source>
</evidence>
<feature type="transmembrane region" description="Helical" evidence="15">
    <location>
        <begin position="771"/>
        <end position="791"/>
    </location>
</feature>
<evidence type="ECO:0000259" key="17">
    <source>
        <dbReference type="PROSITE" id="PS50846"/>
    </source>
</evidence>
<proteinExistence type="inferred from homology"/>
<dbReference type="GO" id="GO:0005886">
    <property type="term" value="C:plasma membrane"/>
    <property type="evidence" value="ECO:0007669"/>
    <property type="project" value="UniProtKB-SubCell"/>
</dbReference>
<keyword evidence="3 15" id="KW-1003">Cell membrane</keyword>
<feature type="transmembrane region" description="Helical" evidence="15">
    <location>
        <begin position="747"/>
        <end position="765"/>
    </location>
</feature>
<comment type="function">
    <text evidence="13">Involved in copper transport.</text>
</comment>
<dbReference type="Gene3D" id="2.70.150.10">
    <property type="entry name" value="Calcium-transporting ATPase, cytoplasmic transduction domain A"/>
    <property type="match status" value="1"/>
</dbReference>
<feature type="transmembrane region" description="Helical" evidence="15">
    <location>
        <begin position="251"/>
        <end position="274"/>
    </location>
</feature>
<feature type="transmembrane region" description="Helical" evidence="15">
    <location>
        <begin position="134"/>
        <end position="153"/>
    </location>
</feature>
<dbReference type="GO" id="GO:0016887">
    <property type="term" value="F:ATP hydrolysis activity"/>
    <property type="evidence" value="ECO:0007669"/>
    <property type="project" value="InterPro"/>
</dbReference>
<keyword evidence="7" id="KW-0187">Copper transport</keyword>
<dbReference type="NCBIfam" id="TIGR01494">
    <property type="entry name" value="ATPase_P-type"/>
    <property type="match status" value="1"/>
</dbReference>
<protein>
    <recommendedName>
        <fullName evidence="14">Probable copper-transporting ATPase SynA</fullName>
    </recommendedName>
</protein>
<evidence type="ECO:0000256" key="12">
    <source>
        <dbReference type="ARBA" id="ARBA00023136"/>
    </source>
</evidence>
<keyword evidence="12 15" id="KW-0472">Membrane</keyword>
<keyword evidence="8 15" id="KW-0067">ATP-binding</keyword>
<keyword evidence="19" id="KW-1185">Reference proteome</keyword>
<name>A0A1I6AVB5_9PSEU</name>
<dbReference type="InterPro" id="IPR044492">
    <property type="entry name" value="P_typ_ATPase_HD_dom"/>
</dbReference>
<evidence type="ECO:0000256" key="6">
    <source>
        <dbReference type="ARBA" id="ARBA00022741"/>
    </source>
</evidence>
<dbReference type="Pfam" id="PF00702">
    <property type="entry name" value="Hydrolase"/>
    <property type="match status" value="1"/>
</dbReference>
<dbReference type="NCBIfam" id="TIGR01511">
    <property type="entry name" value="ATPase-IB1_Cu"/>
    <property type="match status" value="1"/>
</dbReference>
<evidence type="ECO:0000256" key="2">
    <source>
        <dbReference type="ARBA" id="ARBA00006024"/>
    </source>
</evidence>
<comment type="subcellular location">
    <subcellularLocation>
        <location evidence="1">Cell membrane</location>
        <topology evidence="1">Multi-pass membrane protein</topology>
    </subcellularLocation>
</comment>
<evidence type="ECO:0000256" key="8">
    <source>
        <dbReference type="ARBA" id="ARBA00022840"/>
    </source>
</evidence>
<evidence type="ECO:0000313" key="18">
    <source>
        <dbReference type="EMBL" id="SFQ72648.1"/>
    </source>
</evidence>
<dbReference type="AlphaFoldDB" id="A0A1I6AVB5"/>
<dbReference type="PANTHER" id="PTHR43520">
    <property type="entry name" value="ATP7, ISOFORM B"/>
    <property type="match status" value="1"/>
</dbReference>
<keyword evidence="6 15" id="KW-0547">Nucleotide-binding</keyword>
<dbReference type="SFLD" id="SFLDS00003">
    <property type="entry name" value="Haloacid_Dehalogenase"/>
    <property type="match status" value="1"/>
</dbReference>
<gene>
    <name evidence="18" type="ORF">SAMN05421810_1152</name>
</gene>
<dbReference type="InterPro" id="IPR001757">
    <property type="entry name" value="P_typ_ATPase"/>
</dbReference>
<evidence type="ECO:0000256" key="10">
    <source>
        <dbReference type="ARBA" id="ARBA00022989"/>
    </source>
</evidence>
<dbReference type="SUPFAM" id="SSF81653">
    <property type="entry name" value="Calcium ATPase, transduction domain A"/>
    <property type="match status" value="1"/>
</dbReference>
<keyword evidence="5 15" id="KW-0479">Metal-binding</keyword>
<organism evidence="18 19">
    <name type="scientific">Amycolatopsis arida</name>
    <dbReference type="NCBI Taxonomy" id="587909"/>
    <lineage>
        <taxon>Bacteria</taxon>
        <taxon>Bacillati</taxon>
        <taxon>Actinomycetota</taxon>
        <taxon>Actinomycetes</taxon>
        <taxon>Pseudonocardiales</taxon>
        <taxon>Pseudonocardiaceae</taxon>
        <taxon>Amycolatopsis</taxon>
    </lineage>
</organism>
<dbReference type="Pfam" id="PF00403">
    <property type="entry name" value="HMA"/>
    <property type="match status" value="1"/>
</dbReference>
<keyword evidence="7" id="KW-0813">Transport</keyword>
<dbReference type="InterPro" id="IPR023299">
    <property type="entry name" value="ATPase_P-typ_cyto_dom_N"/>
</dbReference>
<dbReference type="InterPro" id="IPR023214">
    <property type="entry name" value="HAD_sf"/>
</dbReference>
<dbReference type="Gene3D" id="3.40.1110.10">
    <property type="entry name" value="Calcium-transporting ATPase, cytoplasmic domain N"/>
    <property type="match status" value="1"/>
</dbReference>
<dbReference type="InterPro" id="IPR018303">
    <property type="entry name" value="ATPase_P-typ_P_site"/>
</dbReference>
<dbReference type="STRING" id="587909.SAMN05421810_1152"/>
<feature type="transmembrane region" description="Helical" evidence="15">
    <location>
        <begin position="441"/>
        <end position="464"/>
    </location>
</feature>